<accession>A0A6A4ZW75</accession>
<protein>
    <submittedName>
        <fullName evidence="2">Uncharacterized protein</fullName>
    </submittedName>
</protein>
<sequence>MHSGGNNDDHASGGAAGPAHGRYEYLLQQVVQLNTDLHKTVALSQSLKTERDSLQELSSRLKQDVVRAEEKVEKMQEVLMTETEFKVQSDRKHEQALHRWKHQLEQKAKEFEVLQKNLAPPKDLDQLRLAIQDEVELPHRQRVQGLQLEIEKYRELFFNVRREYEILKTEHEQTIVNHGNELESAVAAHAVVLNDLKRQLSAAEERADDMHAIEKMRRMEQDKENVLLENLKVRQELEALRQAKLEQFQRQEQEATKHATQLTELLGLKTTFELEVKATSRQLQRMKDDCDRLQATVDEKDKKLREAVDDGMRLRDQVKQKDLLLVENHALHNNKIRELRAELDADKVLFKEKQLEWMDQVATLQMNMQQTEASFAKREKDWQMEQARVVALQTHDATHAKETIQALETK</sequence>
<feature type="non-terminal residue" evidence="2">
    <location>
        <position position="410"/>
    </location>
</feature>
<organism evidence="2">
    <name type="scientific">Aphanomyces stellatus</name>
    <dbReference type="NCBI Taxonomy" id="120398"/>
    <lineage>
        <taxon>Eukaryota</taxon>
        <taxon>Sar</taxon>
        <taxon>Stramenopiles</taxon>
        <taxon>Oomycota</taxon>
        <taxon>Saprolegniomycetes</taxon>
        <taxon>Saprolegniales</taxon>
        <taxon>Verrucalvaceae</taxon>
        <taxon>Aphanomyces</taxon>
    </lineage>
</organism>
<feature type="coiled-coil region" evidence="1">
    <location>
        <begin position="186"/>
        <end position="310"/>
    </location>
</feature>
<evidence type="ECO:0000256" key="1">
    <source>
        <dbReference type="SAM" id="Coils"/>
    </source>
</evidence>
<reference evidence="2" key="1">
    <citation type="submission" date="2019-06" db="EMBL/GenBank/DDBJ databases">
        <title>Genomics analysis of Aphanomyces spp. identifies a new class of oomycete effector associated with host adaptation.</title>
        <authorList>
            <person name="Gaulin E."/>
        </authorList>
    </citation>
    <scope>NUCLEOTIDE SEQUENCE</scope>
    <source>
        <strain evidence="2">CBS 578.67</strain>
    </source>
</reference>
<keyword evidence="1" id="KW-0175">Coiled coil</keyword>
<dbReference type="OrthoDB" id="311279at2759"/>
<dbReference type="AlphaFoldDB" id="A0A6A4ZW75"/>
<feature type="coiled-coil region" evidence="1">
    <location>
        <begin position="44"/>
        <end position="117"/>
    </location>
</feature>
<name>A0A6A4ZW75_9STRA</name>
<evidence type="ECO:0000313" key="2">
    <source>
        <dbReference type="EMBL" id="KAF0717404.1"/>
    </source>
</evidence>
<comment type="caution">
    <text evidence="2">The sequence shown here is derived from an EMBL/GenBank/DDBJ whole genome shotgun (WGS) entry which is preliminary data.</text>
</comment>
<gene>
    <name evidence="2" type="ORF">As57867_002308</name>
</gene>
<proteinExistence type="predicted"/>
<dbReference type="EMBL" id="VJMH01000255">
    <property type="protein sequence ID" value="KAF0717404.1"/>
    <property type="molecule type" value="Genomic_DNA"/>
</dbReference>